<comment type="caution">
    <text evidence="3">The sequence shown here is derived from an EMBL/GenBank/DDBJ whole genome shotgun (WGS) entry which is preliminary data.</text>
</comment>
<dbReference type="GO" id="GO:0000445">
    <property type="term" value="C:THO complex part of transcription export complex"/>
    <property type="evidence" value="ECO:0007669"/>
    <property type="project" value="TreeGrafter"/>
</dbReference>
<protein>
    <submittedName>
        <fullName evidence="3">THO complex subunit 1 transcription elongation factor-domain-containing protein</fullName>
    </submittedName>
</protein>
<keyword evidence="4" id="KW-1185">Reference proteome</keyword>
<gene>
    <name evidence="3" type="ORF">B0T20DRAFT_405734</name>
</gene>
<dbReference type="GO" id="GO:0006406">
    <property type="term" value="P:mRNA export from nucleus"/>
    <property type="evidence" value="ECO:0007669"/>
    <property type="project" value="TreeGrafter"/>
</dbReference>
<feature type="domain" description="Guanylate kinase-like" evidence="2">
    <location>
        <begin position="621"/>
        <end position="801"/>
    </location>
</feature>
<reference evidence="3" key="2">
    <citation type="submission" date="2023-07" db="EMBL/GenBank/DDBJ databases">
        <authorList>
            <consortium name="Lawrence Berkeley National Laboratory"/>
            <person name="Haridas S."/>
            <person name="Hensen N."/>
            <person name="Bonometti L."/>
            <person name="Westerberg I."/>
            <person name="Brannstrom I.O."/>
            <person name="Guillou S."/>
            <person name="Cros-Aarteil S."/>
            <person name="Calhoun S."/>
            <person name="Kuo A."/>
            <person name="Mondo S."/>
            <person name="Pangilinan J."/>
            <person name="Riley R."/>
            <person name="LaButti K."/>
            <person name="Andreopoulos B."/>
            <person name="Lipzen A."/>
            <person name="Chen C."/>
            <person name="Yanf M."/>
            <person name="Daum C."/>
            <person name="Ng V."/>
            <person name="Clum A."/>
            <person name="Steindorff A."/>
            <person name="Ohm R."/>
            <person name="Martin F."/>
            <person name="Silar P."/>
            <person name="Natvig D."/>
            <person name="Lalanne C."/>
            <person name="Gautier V."/>
            <person name="Ament-velasquez S.L."/>
            <person name="Kruys A."/>
            <person name="Hutchinson M.I."/>
            <person name="Powell A.J."/>
            <person name="Barry K."/>
            <person name="Miller A.N."/>
            <person name="Grigoriev I.V."/>
            <person name="Debuchy R."/>
            <person name="Gladieux P."/>
            <person name="Thoren M.H."/>
            <person name="Johannesson H."/>
        </authorList>
    </citation>
    <scope>NUCLEOTIDE SEQUENCE</scope>
    <source>
        <strain evidence="3">FGSC 1904</strain>
    </source>
</reference>
<feature type="compositionally biased region" description="Low complexity" evidence="1">
    <location>
        <begin position="848"/>
        <end position="859"/>
    </location>
</feature>
<name>A0AAE0UEM3_SORBR</name>
<feature type="region of interest" description="Disordered" evidence="1">
    <location>
        <begin position="320"/>
        <end position="352"/>
    </location>
</feature>
<keyword evidence="3" id="KW-0251">Elongation factor</keyword>
<proteinExistence type="predicted"/>
<dbReference type="GO" id="GO:0003746">
    <property type="term" value="F:translation elongation factor activity"/>
    <property type="evidence" value="ECO:0007669"/>
    <property type="project" value="UniProtKB-KW"/>
</dbReference>
<dbReference type="InterPro" id="IPR021861">
    <property type="entry name" value="THO_THOC1"/>
</dbReference>
<evidence type="ECO:0000256" key="1">
    <source>
        <dbReference type="SAM" id="MobiDB-lite"/>
    </source>
</evidence>
<dbReference type="InterPro" id="IPR008144">
    <property type="entry name" value="Guanylate_kin-like_dom"/>
</dbReference>
<sequence>MPSSVIESHGVPGVAACSAFLENLLARAETVKPTASIEPPLDKADFQDLQTQLNEALGVDPSQAGEVNDAKRTQRHAIIETAVRDTFSNLIATTSIDSPDFARVWNLFDILSILSDDEQCEPALLLWLVEELLDSQTIAGCRKVFDFLESRRERITAKHFAQKKLVILRTCNELLRRLSRALDPAFSGRVFIYLFQSFPLGDRSSVNLRGEYHVENVTTWDQEPPKGEDASGDSMDVDTETQGEPTQKTGDQRSTPKPGAIDAKKQQDKALDLEALYPIFWSLQESFNQPKKLFEPAQFAAFKSGLEATMAAFQSIKVDQSARSRETKDKSDESKRALKRKRGEGEDDELANGFNPKYLTSRDLFKLEIGDLALRRNVLVQALIIMEFLLSISPKGKEKISTIKSLNKAVSNSDRQLSEEDTNWVLDMKRKIADYLKLGPEGPFFHRMVETVLSRDKNWVHWKVENCPPIEMPPVSPQVFLDAKVAVGKLATTKKMRDAPMGSMNWDFLQDEDPDEAWKKLENPERYKEPDLKTLQRKLEDAKFDIEMARDPKEKQRAIEAKNSLTWVALRVASRSKLAMFDKIESDDNIDVIFQDKPKEDEPQEAEDTSAATDAVFPNDRKPIVIVDASRTSKLSIAKRLASQHPGVFMRVPAHITRKPLEGEKDGHDYHFVDTQTFNMMRDGDQLIEFTEGDYSQGTSRKHVQAVGEAGKVAIMEMNHDSAQQVKDWDFSARFICIEPPTPEVLEAQLRETGSGLEGNDEQIQAILKEAAELSKQQKSPDFYESVINGGEGWTALEVAVYGKAITTTNTDTNGTTEEGGKTNGEPTENGGDVPMAAEEGATKEEPTTTTTTAAPEAGGNDEDVQMTDAAPAPEA</sequence>
<evidence type="ECO:0000313" key="3">
    <source>
        <dbReference type="EMBL" id="KAK3400990.1"/>
    </source>
</evidence>
<feature type="compositionally biased region" description="Basic and acidic residues" evidence="1">
    <location>
        <begin position="320"/>
        <end position="336"/>
    </location>
</feature>
<dbReference type="Gene3D" id="3.40.50.300">
    <property type="entry name" value="P-loop containing nucleotide triphosphate hydrolases"/>
    <property type="match status" value="1"/>
</dbReference>
<evidence type="ECO:0000259" key="2">
    <source>
        <dbReference type="PROSITE" id="PS50052"/>
    </source>
</evidence>
<dbReference type="InterPro" id="IPR008145">
    <property type="entry name" value="GK/Ca_channel_bsu"/>
</dbReference>
<dbReference type="Pfam" id="PF00625">
    <property type="entry name" value="Guanylate_kin"/>
    <property type="match status" value="1"/>
</dbReference>
<dbReference type="SMART" id="SM00072">
    <property type="entry name" value="GuKc"/>
    <property type="match status" value="1"/>
</dbReference>
<feature type="compositionally biased region" description="Low complexity" evidence="1">
    <location>
        <begin position="824"/>
        <end position="840"/>
    </location>
</feature>
<feature type="region of interest" description="Disordered" evidence="1">
    <location>
        <begin position="217"/>
        <end position="265"/>
    </location>
</feature>
<feature type="compositionally biased region" description="Polar residues" evidence="1">
    <location>
        <begin position="242"/>
        <end position="255"/>
    </location>
</feature>
<keyword evidence="3" id="KW-0648">Protein biosynthesis</keyword>
<dbReference type="InterPro" id="IPR027417">
    <property type="entry name" value="P-loop_NTPase"/>
</dbReference>
<evidence type="ECO:0000313" key="4">
    <source>
        <dbReference type="Proteomes" id="UP001281003"/>
    </source>
</evidence>
<dbReference type="Pfam" id="PF11957">
    <property type="entry name" value="efThoc1"/>
    <property type="match status" value="1"/>
</dbReference>
<organism evidence="3 4">
    <name type="scientific">Sordaria brevicollis</name>
    <dbReference type="NCBI Taxonomy" id="83679"/>
    <lineage>
        <taxon>Eukaryota</taxon>
        <taxon>Fungi</taxon>
        <taxon>Dikarya</taxon>
        <taxon>Ascomycota</taxon>
        <taxon>Pezizomycotina</taxon>
        <taxon>Sordariomycetes</taxon>
        <taxon>Sordariomycetidae</taxon>
        <taxon>Sordariales</taxon>
        <taxon>Sordariaceae</taxon>
        <taxon>Sordaria</taxon>
    </lineage>
</organism>
<feature type="region of interest" description="Disordered" evidence="1">
    <location>
        <begin position="809"/>
        <end position="876"/>
    </location>
</feature>
<dbReference type="EMBL" id="JAUTDP010000003">
    <property type="protein sequence ID" value="KAK3400990.1"/>
    <property type="molecule type" value="Genomic_DNA"/>
</dbReference>
<dbReference type="PROSITE" id="PS50052">
    <property type="entry name" value="GUANYLATE_KINASE_2"/>
    <property type="match status" value="1"/>
</dbReference>
<accession>A0AAE0UEM3</accession>
<dbReference type="PANTHER" id="PTHR13265:SF0">
    <property type="entry name" value="HPR1"/>
    <property type="match status" value="1"/>
</dbReference>
<dbReference type="AlphaFoldDB" id="A0AAE0UEM3"/>
<dbReference type="SUPFAM" id="SSF52540">
    <property type="entry name" value="P-loop containing nucleoside triphosphate hydrolases"/>
    <property type="match status" value="1"/>
</dbReference>
<dbReference type="PANTHER" id="PTHR13265">
    <property type="entry name" value="THO COMPLEX SUBUNIT 1"/>
    <property type="match status" value="1"/>
</dbReference>
<dbReference type="Proteomes" id="UP001281003">
    <property type="component" value="Unassembled WGS sequence"/>
</dbReference>
<reference evidence="3" key="1">
    <citation type="journal article" date="2023" name="Mol. Phylogenet. Evol.">
        <title>Genome-scale phylogeny and comparative genomics of the fungal order Sordariales.</title>
        <authorList>
            <person name="Hensen N."/>
            <person name="Bonometti L."/>
            <person name="Westerberg I."/>
            <person name="Brannstrom I.O."/>
            <person name="Guillou S."/>
            <person name="Cros-Aarteil S."/>
            <person name="Calhoun S."/>
            <person name="Haridas S."/>
            <person name="Kuo A."/>
            <person name="Mondo S."/>
            <person name="Pangilinan J."/>
            <person name="Riley R."/>
            <person name="LaButti K."/>
            <person name="Andreopoulos B."/>
            <person name="Lipzen A."/>
            <person name="Chen C."/>
            <person name="Yan M."/>
            <person name="Daum C."/>
            <person name="Ng V."/>
            <person name="Clum A."/>
            <person name="Steindorff A."/>
            <person name="Ohm R.A."/>
            <person name="Martin F."/>
            <person name="Silar P."/>
            <person name="Natvig D.O."/>
            <person name="Lalanne C."/>
            <person name="Gautier V."/>
            <person name="Ament-Velasquez S.L."/>
            <person name="Kruys A."/>
            <person name="Hutchinson M.I."/>
            <person name="Powell A.J."/>
            <person name="Barry K."/>
            <person name="Miller A.N."/>
            <person name="Grigoriev I.V."/>
            <person name="Debuchy R."/>
            <person name="Gladieux P."/>
            <person name="Hiltunen Thoren M."/>
            <person name="Johannesson H."/>
        </authorList>
    </citation>
    <scope>NUCLEOTIDE SEQUENCE</scope>
    <source>
        <strain evidence="3">FGSC 1904</strain>
    </source>
</reference>